<dbReference type="AlphaFoldDB" id="B7IZF1"/>
<sequence length="110" mass="12600">MKENVKQELDQLVGKIRESTSSVRKIILFGSHAYGTPTQDSDFDLCVVVDGVGKRKREVSKNIKHNIYDVLNTPVDLLIYGPDEFNERASRNVTMEYKIAEEGKILYEKH</sequence>
<evidence type="ECO:0000259" key="1">
    <source>
        <dbReference type="Pfam" id="PF01909"/>
    </source>
</evidence>
<protein>
    <submittedName>
        <fullName evidence="2">Nucleotidyltransferase domain protein</fullName>
    </submittedName>
</protein>
<dbReference type="CDD" id="cd05403">
    <property type="entry name" value="NT_KNTase_like"/>
    <property type="match status" value="1"/>
</dbReference>
<dbReference type="KEGG" id="bcg:BCG9842_A0076"/>
<dbReference type="EMBL" id="CP001188">
    <property type="protein sequence ID" value="ACK98732.1"/>
    <property type="molecule type" value="Genomic_DNA"/>
</dbReference>
<evidence type="ECO:0000313" key="2">
    <source>
        <dbReference type="EMBL" id="ACK98732.1"/>
    </source>
</evidence>
<dbReference type="PANTHER" id="PTHR33933:SF1">
    <property type="entry name" value="PROTEIN ADENYLYLTRANSFERASE MNTA-RELATED"/>
    <property type="match status" value="1"/>
</dbReference>
<dbReference type="InterPro" id="IPR052548">
    <property type="entry name" value="Type_VII_TA_antitoxin"/>
</dbReference>
<evidence type="ECO:0000313" key="3">
    <source>
        <dbReference type="Proteomes" id="UP000006744"/>
    </source>
</evidence>
<dbReference type="InterPro" id="IPR002934">
    <property type="entry name" value="Polymerase_NTP_transf_dom"/>
</dbReference>
<dbReference type="PANTHER" id="PTHR33933">
    <property type="entry name" value="NUCLEOTIDYLTRANSFERASE"/>
    <property type="match status" value="1"/>
</dbReference>
<accession>B7IZF1</accession>
<dbReference type="RefSeq" id="WP_000662515.1">
    <property type="nucleotide sequence ID" value="NC_011774.1"/>
</dbReference>
<dbReference type="Pfam" id="PF01909">
    <property type="entry name" value="NTP_transf_2"/>
    <property type="match status" value="1"/>
</dbReference>
<dbReference type="SUPFAM" id="SSF81301">
    <property type="entry name" value="Nucleotidyltransferase"/>
    <property type="match status" value="1"/>
</dbReference>
<gene>
    <name evidence="2" type="ordered locus">BCG9842_A0076</name>
</gene>
<name>B7IZF1_BACC2</name>
<dbReference type="InterPro" id="IPR043519">
    <property type="entry name" value="NT_sf"/>
</dbReference>
<reference evidence="2 3" key="1">
    <citation type="submission" date="2008-10" db="EMBL/GenBank/DDBJ databases">
        <title>Genome sequence of Bacillus cereus G9842.</title>
        <authorList>
            <person name="Dodson R.J."/>
            <person name="Durkin A.S."/>
            <person name="Rosovitz M.J."/>
            <person name="Rasko D.A."/>
            <person name="Hoffmaster A."/>
            <person name="Ravel J."/>
            <person name="Sutton G."/>
        </authorList>
    </citation>
    <scope>NUCLEOTIDE SEQUENCE [LARGE SCALE GENOMIC DNA]</scope>
    <source>
        <strain evidence="2 3">G9842</strain>
        <plasmid evidence="2 3">pG9842_140</plasmid>
    </source>
</reference>
<keyword evidence="2" id="KW-0808">Transferase</keyword>
<feature type="domain" description="Polymerase nucleotidyl transferase" evidence="1">
    <location>
        <begin position="14"/>
        <end position="99"/>
    </location>
</feature>
<dbReference type="HOGENOM" id="CLU_130257_9_3_9"/>
<dbReference type="GO" id="GO:0016779">
    <property type="term" value="F:nucleotidyltransferase activity"/>
    <property type="evidence" value="ECO:0007669"/>
    <property type="project" value="InterPro"/>
</dbReference>
<dbReference type="Proteomes" id="UP000006744">
    <property type="component" value="Plasmid pG9842_140"/>
</dbReference>
<organism evidence="2 3">
    <name type="scientific">Bacillus cereus (strain G9842)</name>
    <dbReference type="NCBI Taxonomy" id="405531"/>
    <lineage>
        <taxon>Bacteria</taxon>
        <taxon>Bacillati</taxon>
        <taxon>Bacillota</taxon>
        <taxon>Bacilli</taxon>
        <taxon>Bacillales</taxon>
        <taxon>Bacillaceae</taxon>
        <taxon>Bacillus</taxon>
        <taxon>Bacillus cereus group</taxon>
    </lineage>
</organism>
<dbReference type="Gene3D" id="3.30.460.10">
    <property type="entry name" value="Beta Polymerase, domain 2"/>
    <property type="match status" value="1"/>
</dbReference>
<keyword evidence="2" id="KW-0614">Plasmid</keyword>
<geneLocation type="plasmid" evidence="2 3">
    <name>pG9842_140</name>
</geneLocation>
<proteinExistence type="predicted"/>